<evidence type="ECO:0000313" key="2">
    <source>
        <dbReference type="EMBL" id="OGK45198.1"/>
    </source>
</evidence>
<feature type="transmembrane region" description="Helical" evidence="1">
    <location>
        <begin position="115"/>
        <end position="145"/>
    </location>
</feature>
<dbReference type="Pfam" id="PF05857">
    <property type="entry name" value="TraX"/>
    <property type="match status" value="1"/>
</dbReference>
<gene>
    <name evidence="2" type="ORF">A2957_02290</name>
</gene>
<feature type="transmembrane region" description="Helical" evidence="1">
    <location>
        <begin position="179"/>
        <end position="200"/>
    </location>
</feature>
<evidence type="ECO:0008006" key="4">
    <source>
        <dbReference type="Google" id="ProtNLM"/>
    </source>
</evidence>
<accession>A0A1F7IP89</accession>
<evidence type="ECO:0000313" key="3">
    <source>
        <dbReference type="Proteomes" id="UP000179072"/>
    </source>
</evidence>
<feature type="transmembrane region" description="Helical" evidence="1">
    <location>
        <begin position="151"/>
        <end position="172"/>
    </location>
</feature>
<dbReference type="STRING" id="1802060.A2957_02290"/>
<protein>
    <recommendedName>
        <fullName evidence="4">TraX family protein</fullName>
    </recommendedName>
</protein>
<sequence length="233" mass="26974">MTAFQIKLVAIITMVIDHIGIFLFPQLIILRIIGRLSFSLFAWLIANGAHHSKNKMHYLMRLLIVGVISQIPYSALYQIVQPGEFHLNIFFTLFLGLGAIILCKKYTALITKLLIVAAFSLIALILQCEYGAAGVLSIFFFYIYFKDFKMILFTQSLIIFAFYTIPLSIFIFSNTSKVIYINSIQLIQPLALLFFVFIVRYNLKEGTRIKRLLYFFYPLHLLIIYFVKNLVLK</sequence>
<feature type="transmembrane region" description="Helical" evidence="1">
    <location>
        <begin position="212"/>
        <end position="231"/>
    </location>
</feature>
<feature type="transmembrane region" description="Helical" evidence="1">
    <location>
        <begin position="58"/>
        <end position="79"/>
    </location>
</feature>
<proteinExistence type="predicted"/>
<evidence type="ECO:0000256" key="1">
    <source>
        <dbReference type="SAM" id="Phobius"/>
    </source>
</evidence>
<feature type="transmembrane region" description="Helical" evidence="1">
    <location>
        <begin position="85"/>
        <end position="103"/>
    </location>
</feature>
<keyword evidence="1" id="KW-1133">Transmembrane helix</keyword>
<reference evidence="2 3" key="1">
    <citation type="journal article" date="2016" name="Nat. Commun.">
        <title>Thousands of microbial genomes shed light on interconnected biogeochemical processes in an aquifer system.</title>
        <authorList>
            <person name="Anantharaman K."/>
            <person name="Brown C.T."/>
            <person name="Hug L.A."/>
            <person name="Sharon I."/>
            <person name="Castelle C.J."/>
            <person name="Probst A.J."/>
            <person name="Thomas B.C."/>
            <person name="Singh A."/>
            <person name="Wilkins M.J."/>
            <person name="Karaoz U."/>
            <person name="Brodie E.L."/>
            <person name="Williams K.H."/>
            <person name="Hubbard S.S."/>
            <person name="Banfield J.F."/>
        </authorList>
    </citation>
    <scope>NUCLEOTIDE SEQUENCE [LARGE SCALE GENOMIC DNA]</scope>
</reference>
<keyword evidence="1" id="KW-0812">Transmembrane</keyword>
<name>A0A1F7IP89_9BACT</name>
<feature type="transmembrane region" description="Helical" evidence="1">
    <location>
        <begin position="23"/>
        <end position="46"/>
    </location>
</feature>
<dbReference type="AlphaFoldDB" id="A0A1F7IP89"/>
<dbReference type="Proteomes" id="UP000179072">
    <property type="component" value="Unassembled WGS sequence"/>
</dbReference>
<dbReference type="InterPro" id="IPR008875">
    <property type="entry name" value="TraX"/>
</dbReference>
<comment type="caution">
    <text evidence="2">The sequence shown here is derived from an EMBL/GenBank/DDBJ whole genome shotgun (WGS) entry which is preliminary data.</text>
</comment>
<keyword evidence="1" id="KW-0472">Membrane</keyword>
<organism evidence="2 3">
    <name type="scientific">Candidatus Roizmanbacteria bacterium RIFCSPLOWO2_01_FULL_38_11</name>
    <dbReference type="NCBI Taxonomy" id="1802060"/>
    <lineage>
        <taxon>Bacteria</taxon>
        <taxon>Candidatus Roizmaniibacteriota</taxon>
    </lineage>
</organism>
<dbReference type="EMBL" id="MGAK01000005">
    <property type="protein sequence ID" value="OGK45198.1"/>
    <property type="molecule type" value="Genomic_DNA"/>
</dbReference>